<evidence type="ECO:0000313" key="2">
    <source>
        <dbReference type="EMBL" id="KAL0434293.1"/>
    </source>
</evidence>
<accession>A0AAW2VY70</accession>
<gene>
    <name evidence="2" type="ORF">Slati_2763600</name>
</gene>
<reference evidence="2" key="2">
    <citation type="journal article" date="2024" name="Plant">
        <title>Genomic evolution and insights into agronomic trait innovations of Sesamum species.</title>
        <authorList>
            <person name="Miao H."/>
            <person name="Wang L."/>
            <person name="Qu L."/>
            <person name="Liu H."/>
            <person name="Sun Y."/>
            <person name="Le M."/>
            <person name="Wang Q."/>
            <person name="Wei S."/>
            <person name="Zheng Y."/>
            <person name="Lin W."/>
            <person name="Duan Y."/>
            <person name="Cao H."/>
            <person name="Xiong S."/>
            <person name="Wang X."/>
            <person name="Wei L."/>
            <person name="Li C."/>
            <person name="Ma Q."/>
            <person name="Ju M."/>
            <person name="Zhao R."/>
            <person name="Li G."/>
            <person name="Mu C."/>
            <person name="Tian Q."/>
            <person name="Mei H."/>
            <person name="Zhang T."/>
            <person name="Gao T."/>
            <person name="Zhang H."/>
        </authorList>
    </citation>
    <scope>NUCLEOTIDE SEQUENCE</scope>
    <source>
        <strain evidence="2">KEN1</strain>
    </source>
</reference>
<reference evidence="2" key="1">
    <citation type="submission" date="2020-06" db="EMBL/GenBank/DDBJ databases">
        <authorList>
            <person name="Li T."/>
            <person name="Hu X."/>
            <person name="Zhang T."/>
            <person name="Song X."/>
            <person name="Zhang H."/>
            <person name="Dai N."/>
            <person name="Sheng W."/>
            <person name="Hou X."/>
            <person name="Wei L."/>
        </authorList>
    </citation>
    <scope>NUCLEOTIDE SEQUENCE</scope>
    <source>
        <strain evidence="2">KEN1</strain>
        <tissue evidence="2">Leaf</tissue>
    </source>
</reference>
<comment type="caution">
    <text evidence="2">The sequence shown here is derived from an EMBL/GenBank/DDBJ whole genome shotgun (WGS) entry which is preliminary data.</text>
</comment>
<dbReference type="EMBL" id="JACGWN010000009">
    <property type="protein sequence ID" value="KAL0434293.1"/>
    <property type="molecule type" value="Genomic_DNA"/>
</dbReference>
<name>A0AAW2VY70_9LAMI</name>
<protein>
    <submittedName>
        <fullName evidence="2">Uncharacterized protein</fullName>
    </submittedName>
</protein>
<dbReference type="AlphaFoldDB" id="A0AAW2VY70"/>
<evidence type="ECO:0000256" key="1">
    <source>
        <dbReference type="SAM" id="MobiDB-lite"/>
    </source>
</evidence>
<sequence length="67" mass="7269">MEVDPHNKESSRVPTQQDDQKGIIPACVQPAEELLSIQLMPGELAKITKIGSQLSPTLVGQLTAFLQ</sequence>
<feature type="region of interest" description="Disordered" evidence="1">
    <location>
        <begin position="1"/>
        <end position="22"/>
    </location>
</feature>
<proteinExistence type="predicted"/>
<feature type="compositionally biased region" description="Basic and acidic residues" evidence="1">
    <location>
        <begin position="1"/>
        <end position="11"/>
    </location>
</feature>
<organism evidence="2">
    <name type="scientific">Sesamum latifolium</name>
    <dbReference type="NCBI Taxonomy" id="2727402"/>
    <lineage>
        <taxon>Eukaryota</taxon>
        <taxon>Viridiplantae</taxon>
        <taxon>Streptophyta</taxon>
        <taxon>Embryophyta</taxon>
        <taxon>Tracheophyta</taxon>
        <taxon>Spermatophyta</taxon>
        <taxon>Magnoliopsida</taxon>
        <taxon>eudicotyledons</taxon>
        <taxon>Gunneridae</taxon>
        <taxon>Pentapetalae</taxon>
        <taxon>asterids</taxon>
        <taxon>lamiids</taxon>
        <taxon>Lamiales</taxon>
        <taxon>Pedaliaceae</taxon>
        <taxon>Sesamum</taxon>
    </lineage>
</organism>